<dbReference type="Pfam" id="PF00248">
    <property type="entry name" value="Aldo_ket_red"/>
    <property type="match status" value="1"/>
</dbReference>
<accession>A0A7S2S5P4</accession>
<proteinExistence type="predicted"/>
<dbReference type="PRINTS" id="PR00069">
    <property type="entry name" value="ALDKETRDTASE"/>
</dbReference>
<keyword evidence="1" id="KW-0732">Signal</keyword>
<protein>
    <recommendedName>
        <fullName evidence="2">NADP-dependent oxidoreductase domain-containing protein</fullName>
    </recommendedName>
</protein>
<dbReference type="Gene3D" id="3.20.20.100">
    <property type="entry name" value="NADP-dependent oxidoreductase domain"/>
    <property type="match status" value="1"/>
</dbReference>
<dbReference type="InterPro" id="IPR036812">
    <property type="entry name" value="NAD(P)_OxRdtase_dom_sf"/>
</dbReference>
<dbReference type="CDD" id="cd19071">
    <property type="entry name" value="AKR_AKR1-5-like"/>
    <property type="match status" value="1"/>
</dbReference>
<dbReference type="AlphaFoldDB" id="A0A7S2S5P4"/>
<organism evidence="3">
    <name type="scientific">Mucochytrium quahogii</name>
    <dbReference type="NCBI Taxonomy" id="96639"/>
    <lineage>
        <taxon>Eukaryota</taxon>
        <taxon>Sar</taxon>
        <taxon>Stramenopiles</taxon>
        <taxon>Bigyra</taxon>
        <taxon>Labyrinthulomycetes</taxon>
        <taxon>Thraustochytrida</taxon>
        <taxon>Thraustochytriidae</taxon>
        <taxon>Mucochytrium</taxon>
    </lineage>
</organism>
<sequence>MISKMHLIKIAPLLSAMFVVVSGKGFPEISEFVVDEDRLSVRERNPCVPLKGSPLCMPKVNFGTGSSTHSLSNVSKLTSIWLDEVDGFGVDTAFNYFDEKQVGKGIANSAKSREEVFLTTKVGCDGYESSSEQALDNRKQLNLEYVDLLLIHNRHNCSGIDRLNGTWGTLVDEYKAKHARTVGVSNFNYTDFLDLEKLYTSDLRPVVNQIQMHIGCMPSNELVAYCKKKNIILEAYSPLGKGRVLKNDVVRRIATKYNRTAPQVAVNYLLQKGHIIAFTAHNPAYMKEDLRAAKDPFRIIQGDMNELDNVKLPC</sequence>
<dbReference type="InterPro" id="IPR023210">
    <property type="entry name" value="NADP_OxRdtase_dom"/>
</dbReference>
<gene>
    <name evidence="3" type="ORF">QSP1433_LOCUS10550</name>
</gene>
<dbReference type="PANTHER" id="PTHR11732">
    <property type="entry name" value="ALDO/KETO REDUCTASE"/>
    <property type="match status" value="1"/>
</dbReference>
<evidence type="ECO:0000259" key="2">
    <source>
        <dbReference type="Pfam" id="PF00248"/>
    </source>
</evidence>
<feature type="domain" description="NADP-dependent oxidoreductase" evidence="2">
    <location>
        <begin position="90"/>
        <end position="297"/>
    </location>
</feature>
<feature type="signal peptide" evidence="1">
    <location>
        <begin position="1"/>
        <end position="23"/>
    </location>
</feature>
<reference evidence="3" key="1">
    <citation type="submission" date="2021-01" db="EMBL/GenBank/DDBJ databases">
        <authorList>
            <person name="Corre E."/>
            <person name="Pelletier E."/>
            <person name="Niang G."/>
            <person name="Scheremetjew M."/>
            <person name="Finn R."/>
            <person name="Kale V."/>
            <person name="Holt S."/>
            <person name="Cochrane G."/>
            <person name="Meng A."/>
            <person name="Brown T."/>
            <person name="Cohen L."/>
        </authorList>
    </citation>
    <scope>NUCLEOTIDE SEQUENCE</scope>
    <source>
        <strain evidence="3">NY070348D</strain>
    </source>
</reference>
<dbReference type="SUPFAM" id="SSF51430">
    <property type="entry name" value="NAD(P)-linked oxidoreductase"/>
    <property type="match status" value="1"/>
</dbReference>
<feature type="chain" id="PRO_5031477412" description="NADP-dependent oxidoreductase domain-containing protein" evidence="1">
    <location>
        <begin position="24"/>
        <end position="314"/>
    </location>
</feature>
<name>A0A7S2S5P4_9STRA</name>
<evidence type="ECO:0000256" key="1">
    <source>
        <dbReference type="SAM" id="SignalP"/>
    </source>
</evidence>
<dbReference type="EMBL" id="HBHK01016804">
    <property type="protein sequence ID" value="CAD9690254.1"/>
    <property type="molecule type" value="Transcribed_RNA"/>
</dbReference>
<dbReference type="PROSITE" id="PS00062">
    <property type="entry name" value="ALDOKETO_REDUCTASE_2"/>
    <property type="match status" value="1"/>
</dbReference>
<dbReference type="GO" id="GO:0016491">
    <property type="term" value="F:oxidoreductase activity"/>
    <property type="evidence" value="ECO:0007669"/>
    <property type="project" value="InterPro"/>
</dbReference>
<evidence type="ECO:0000313" key="3">
    <source>
        <dbReference type="EMBL" id="CAD9690254.1"/>
    </source>
</evidence>
<dbReference type="InterPro" id="IPR018170">
    <property type="entry name" value="Aldo/ket_reductase_CS"/>
</dbReference>
<dbReference type="InterPro" id="IPR020471">
    <property type="entry name" value="AKR"/>
</dbReference>